<dbReference type="InterPro" id="IPR012903">
    <property type="entry name" value="Nif11"/>
</dbReference>
<gene>
    <name evidence="3" type="ORF">DSM106972_048370</name>
</gene>
<name>A0A3S1ALI6_9CYAN</name>
<evidence type="ECO:0000256" key="1">
    <source>
        <dbReference type="SAM" id="MobiDB-lite"/>
    </source>
</evidence>
<dbReference type="EMBL" id="RSCL01000012">
    <property type="protein sequence ID" value="RUT03923.1"/>
    <property type="molecule type" value="Genomic_DNA"/>
</dbReference>
<protein>
    <recommendedName>
        <fullName evidence="2">Nif11 domain-containing protein</fullName>
    </recommendedName>
</protein>
<dbReference type="Proteomes" id="UP000271624">
    <property type="component" value="Unassembled WGS sequence"/>
</dbReference>
<dbReference type="NCBIfam" id="TIGR03798">
    <property type="entry name" value="leader_Nif11"/>
    <property type="match status" value="1"/>
</dbReference>
<evidence type="ECO:0000259" key="2">
    <source>
        <dbReference type="Pfam" id="PF07862"/>
    </source>
</evidence>
<reference evidence="3" key="2">
    <citation type="journal article" date="2019" name="Genome Biol. Evol.">
        <title>Day and night: Metabolic profiles and evolutionary relationships of six axenic non-marine cyanobacteria.</title>
        <authorList>
            <person name="Will S.E."/>
            <person name="Henke P."/>
            <person name="Boedeker C."/>
            <person name="Huang S."/>
            <person name="Brinkmann H."/>
            <person name="Rohde M."/>
            <person name="Jarek M."/>
            <person name="Friedl T."/>
            <person name="Seufert S."/>
            <person name="Schumacher M."/>
            <person name="Overmann J."/>
            <person name="Neumann-Schaal M."/>
            <person name="Petersen J."/>
        </authorList>
    </citation>
    <scope>NUCLEOTIDE SEQUENCE [LARGE SCALE GENOMIC DNA]</scope>
    <source>
        <strain evidence="3">PCC 7102</strain>
    </source>
</reference>
<reference evidence="3" key="1">
    <citation type="submission" date="2018-12" db="EMBL/GenBank/DDBJ databases">
        <authorList>
            <person name="Will S."/>
            <person name="Neumann-Schaal M."/>
            <person name="Henke P."/>
        </authorList>
    </citation>
    <scope>NUCLEOTIDE SEQUENCE</scope>
    <source>
        <strain evidence="3">PCC 7102</strain>
    </source>
</reference>
<dbReference type="Pfam" id="PF07862">
    <property type="entry name" value="Nif11"/>
    <property type="match status" value="1"/>
</dbReference>
<dbReference type="OrthoDB" id="468284at2"/>
<evidence type="ECO:0000313" key="3">
    <source>
        <dbReference type="EMBL" id="RUT03923.1"/>
    </source>
</evidence>
<feature type="domain" description="Nif11" evidence="2">
    <location>
        <begin position="1"/>
        <end position="51"/>
    </location>
</feature>
<keyword evidence="4" id="KW-1185">Reference proteome</keyword>
<proteinExistence type="predicted"/>
<dbReference type="RefSeq" id="WP_127083195.1">
    <property type="nucleotide sequence ID" value="NZ_RSCL01000012.1"/>
</dbReference>
<dbReference type="InterPro" id="IPR022516">
    <property type="entry name" value="CHP03798_Ocin"/>
</dbReference>
<sequence>MSIENVNQFYQVVSQDPELQLQFQFATDEENLVNMAVELGQQHGYSFTKEEVIQAIALAQPFTETTGMVELADEQLEAVAGGFWWAGVPVFGLLGISALQIVQLATGQEKSPGASRAAPSGFGLNPKPESNPPITLGEPITLPGVPSNRTFTIGY</sequence>
<dbReference type="AlphaFoldDB" id="A0A3S1ALI6"/>
<organism evidence="3 4">
    <name type="scientific">Dulcicalothrix desertica PCC 7102</name>
    <dbReference type="NCBI Taxonomy" id="232991"/>
    <lineage>
        <taxon>Bacteria</taxon>
        <taxon>Bacillati</taxon>
        <taxon>Cyanobacteriota</taxon>
        <taxon>Cyanophyceae</taxon>
        <taxon>Nostocales</taxon>
        <taxon>Calotrichaceae</taxon>
        <taxon>Dulcicalothrix</taxon>
    </lineage>
</organism>
<accession>A0A3S1ALI6</accession>
<evidence type="ECO:0000313" key="4">
    <source>
        <dbReference type="Proteomes" id="UP000271624"/>
    </source>
</evidence>
<comment type="caution">
    <text evidence="3">The sequence shown here is derived from an EMBL/GenBank/DDBJ whole genome shotgun (WGS) entry which is preliminary data.</text>
</comment>
<feature type="region of interest" description="Disordered" evidence="1">
    <location>
        <begin position="112"/>
        <end position="141"/>
    </location>
</feature>